<dbReference type="Pfam" id="PF14499">
    <property type="entry name" value="DUF4437"/>
    <property type="match status" value="1"/>
</dbReference>
<keyword evidence="3" id="KW-1185">Reference proteome</keyword>
<dbReference type="PROSITE" id="PS51257">
    <property type="entry name" value="PROKAR_LIPOPROTEIN"/>
    <property type="match status" value="1"/>
</dbReference>
<dbReference type="EMBL" id="BSDC01000003">
    <property type="protein sequence ID" value="GLH67880.1"/>
    <property type="molecule type" value="Genomic_DNA"/>
</dbReference>
<proteinExistence type="predicted"/>
<evidence type="ECO:0000256" key="1">
    <source>
        <dbReference type="SAM" id="SignalP"/>
    </source>
</evidence>
<dbReference type="InterPro" id="IPR011051">
    <property type="entry name" value="RmlC_Cupin_sf"/>
</dbReference>
<comment type="caution">
    <text evidence="2">The sequence shown here is derived from an EMBL/GenBank/DDBJ whole genome shotgun (WGS) entry which is preliminary data.</text>
</comment>
<sequence length="147" mass="15315">MKINPFRSVALPVALAACALAPAHAGETPGKAVALAADQLSWEDLAAKGAGVMISDVEGHHAKGAWHGFVKFPVASKSGVHAHSSALRLVVVSGTFRYGSDPDHEQPYGPGSYVFIPANHPHSNSQPDGAVVYVEQSGKYDNKPAGH</sequence>
<evidence type="ECO:0000313" key="3">
    <source>
        <dbReference type="Proteomes" id="UP001165044"/>
    </source>
</evidence>
<dbReference type="InterPro" id="IPR014710">
    <property type="entry name" value="RmlC-like_jellyroll"/>
</dbReference>
<feature type="chain" id="PRO_5047440982" description="DUF4437 domain-containing protein" evidence="1">
    <location>
        <begin position="26"/>
        <end position="147"/>
    </location>
</feature>
<name>A0ABQ5Q0K8_9BACT</name>
<accession>A0ABQ5Q0K8</accession>
<organism evidence="2 3">
    <name type="scientific">Geothrix edaphica</name>
    <dbReference type="NCBI Taxonomy" id="2927976"/>
    <lineage>
        <taxon>Bacteria</taxon>
        <taxon>Pseudomonadati</taxon>
        <taxon>Acidobacteriota</taxon>
        <taxon>Holophagae</taxon>
        <taxon>Holophagales</taxon>
        <taxon>Holophagaceae</taxon>
        <taxon>Geothrix</taxon>
    </lineage>
</organism>
<evidence type="ECO:0008006" key="4">
    <source>
        <dbReference type="Google" id="ProtNLM"/>
    </source>
</evidence>
<dbReference type="InterPro" id="IPR028013">
    <property type="entry name" value="DUF4437"/>
</dbReference>
<keyword evidence="1" id="KW-0732">Signal</keyword>
<reference evidence="2" key="1">
    <citation type="journal article" date="2023" name="Antonie Van Leeuwenhoek">
        <title>Mesoterricola silvestris gen. nov., sp. nov., Mesoterricola sediminis sp. nov., Geothrix oryzae sp. nov., Geothrix edaphica sp. nov., Geothrix rubra sp. nov., and Geothrix limicola sp. nov., six novel members of Acidobacteriota isolated from soils.</title>
        <authorList>
            <person name="Itoh H."/>
            <person name="Sugisawa Y."/>
            <person name="Mise K."/>
            <person name="Xu Z."/>
            <person name="Kuniyasu M."/>
            <person name="Ushijima N."/>
            <person name="Kawano K."/>
            <person name="Kobayashi E."/>
            <person name="Shiratori Y."/>
            <person name="Masuda Y."/>
            <person name="Senoo K."/>
        </authorList>
    </citation>
    <scope>NUCLEOTIDE SEQUENCE</scope>
    <source>
        <strain evidence="2">Red802</strain>
    </source>
</reference>
<dbReference type="RefSeq" id="WP_285609357.1">
    <property type="nucleotide sequence ID" value="NZ_BSDC01000003.1"/>
</dbReference>
<dbReference type="SUPFAM" id="SSF51182">
    <property type="entry name" value="RmlC-like cupins"/>
    <property type="match status" value="1"/>
</dbReference>
<evidence type="ECO:0000313" key="2">
    <source>
        <dbReference type="EMBL" id="GLH67880.1"/>
    </source>
</evidence>
<dbReference type="Proteomes" id="UP001165044">
    <property type="component" value="Unassembled WGS sequence"/>
</dbReference>
<gene>
    <name evidence="2" type="ORF">GETHED_22440</name>
</gene>
<dbReference type="Gene3D" id="2.60.120.10">
    <property type="entry name" value="Jelly Rolls"/>
    <property type="match status" value="1"/>
</dbReference>
<protein>
    <recommendedName>
        <fullName evidence="4">DUF4437 domain-containing protein</fullName>
    </recommendedName>
</protein>
<feature type="signal peptide" evidence="1">
    <location>
        <begin position="1"/>
        <end position="25"/>
    </location>
</feature>